<reference evidence="2" key="1">
    <citation type="submission" date="2016-10" db="EMBL/GenBank/DDBJ databases">
        <authorList>
            <person name="Varghese N."/>
            <person name="Submissions S."/>
        </authorList>
    </citation>
    <scope>NUCLEOTIDE SEQUENCE [LARGE SCALE GENOMIC DNA]</scope>
    <source>
        <strain evidence="2">DSM 13234</strain>
    </source>
</reference>
<dbReference type="AlphaFoldDB" id="A0A1H6GQ71"/>
<dbReference type="EMBL" id="FNWO01000001">
    <property type="protein sequence ID" value="SEH25599.1"/>
    <property type="molecule type" value="Genomic_DNA"/>
</dbReference>
<protein>
    <submittedName>
        <fullName evidence="1">HEAT repeat-containing protein</fullName>
    </submittedName>
</protein>
<dbReference type="RefSeq" id="WP_074764708.1">
    <property type="nucleotide sequence ID" value="NZ_FNWO01000001.1"/>
</dbReference>
<dbReference type="InterPro" id="IPR016024">
    <property type="entry name" value="ARM-type_fold"/>
</dbReference>
<dbReference type="InterPro" id="IPR011989">
    <property type="entry name" value="ARM-like"/>
</dbReference>
<dbReference type="SUPFAM" id="SSF48371">
    <property type="entry name" value="ARM repeat"/>
    <property type="match status" value="1"/>
</dbReference>
<keyword evidence="2" id="KW-1185">Reference proteome</keyword>
<dbReference type="Proteomes" id="UP000182983">
    <property type="component" value="Unassembled WGS sequence"/>
</dbReference>
<proteinExistence type="predicted"/>
<gene>
    <name evidence="1" type="ORF">SAMN04244559_00245</name>
</gene>
<dbReference type="SMART" id="SM00567">
    <property type="entry name" value="EZ_HEAT"/>
    <property type="match status" value="5"/>
</dbReference>
<accession>A0A1H6GQ71</accession>
<sequence>MGLVKGNVPDDGLGRDPAVCPLQPKLLADLASDDPGPRRAAARALAAYPEAATALCNRLEIEPAPSVRAMILTTLIKIQNPAIAARLAALLRSDDVPLRTAVIEALQEMPDSAALHLRTLLNDPDSDVRIFAVNILGALRHADVPGWLAELIREEPHINVCAAAVDALAEIGDSEALADLDTLRARFASETFMSFAIDTATRRIRGQ</sequence>
<evidence type="ECO:0000313" key="2">
    <source>
        <dbReference type="Proteomes" id="UP000182983"/>
    </source>
</evidence>
<name>A0A1H6GQ71_MAGFU</name>
<organism evidence="1 2">
    <name type="scientific">Magnetospirillum fulvum</name>
    <name type="common">Rhodospirillum fulvum</name>
    <dbReference type="NCBI Taxonomy" id="1082"/>
    <lineage>
        <taxon>Bacteria</taxon>
        <taxon>Pseudomonadati</taxon>
        <taxon>Pseudomonadota</taxon>
        <taxon>Alphaproteobacteria</taxon>
        <taxon>Rhodospirillales</taxon>
        <taxon>Rhodospirillaceae</taxon>
        <taxon>Magnetospirillum</taxon>
    </lineage>
</organism>
<dbReference type="Pfam" id="PF13646">
    <property type="entry name" value="HEAT_2"/>
    <property type="match status" value="2"/>
</dbReference>
<evidence type="ECO:0000313" key="1">
    <source>
        <dbReference type="EMBL" id="SEH25599.1"/>
    </source>
</evidence>
<dbReference type="Gene3D" id="1.25.10.10">
    <property type="entry name" value="Leucine-rich Repeat Variant"/>
    <property type="match status" value="1"/>
</dbReference>
<dbReference type="InterPro" id="IPR004155">
    <property type="entry name" value="PBS_lyase_HEAT"/>
</dbReference>